<reference evidence="1 2" key="1">
    <citation type="submission" date="2016-10" db="EMBL/GenBank/DDBJ databases">
        <title>Evaluation of Human, Veterinary and Environmental Mycobacterium chelonae Isolates by Core Genome Phylogenomic Analysis, Targeted Gene Comparison, and Anti-microbial Susceptibility Patterns: A Tale of Mistaken Identities.</title>
        <authorList>
            <person name="Fogelson S.B."/>
            <person name="Camus A.C."/>
            <person name="Lorenz W."/>
            <person name="Vasireddy R."/>
            <person name="Vasireddy S."/>
            <person name="Smith T."/>
            <person name="Brown-Elliott B.A."/>
            <person name="Wallace R.J.Jr."/>
            <person name="Hasan N.A."/>
            <person name="Reischl U."/>
            <person name="Sanchez S."/>
        </authorList>
    </citation>
    <scope>NUCLEOTIDE SEQUENCE [LARGE SCALE GENOMIC DNA]</scope>
    <source>
        <strain evidence="1 2">15515</strain>
    </source>
</reference>
<name>A0A1S1LGJ2_MYCCH</name>
<comment type="caution">
    <text evidence="1">The sequence shown here is derived from an EMBL/GenBank/DDBJ whole genome shotgun (WGS) entry which is preliminary data.</text>
</comment>
<dbReference type="Gene3D" id="2.40.10.10">
    <property type="entry name" value="Trypsin-like serine proteases"/>
    <property type="match status" value="1"/>
</dbReference>
<dbReference type="AlphaFoldDB" id="A0A1S1LGJ2"/>
<dbReference type="Proteomes" id="UP000180043">
    <property type="component" value="Unassembled WGS sequence"/>
</dbReference>
<evidence type="ECO:0000313" key="2">
    <source>
        <dbReference type="Proteomes" id="UP000180043"/>
    </source>
</evidence>
<protein>
    <recommendedName>
        <fullName evidence="3">Trypsin</fullName>
    </recommendedName>
</protein>
<dbReference type="InterPro" id="IPR043504">
    <property type="entry name" value="Peptidase_S1_PA_chymotrypsin"/>
</dbReference>
<organism evidence="1 2">
    <name type="scientific">Mycobacteroides chelonae</name>
    <name type="common">Mycobacterium chelonae</name>
    <dbReference type="NCBI Taxonomy" id="1774"/>
    <lineage>
        <taxon>Bacteria</taxon>
        <taxon>Bacillati</taxon>
        <taxon>Actinomycetota</taxon>
        <taxon>Actinomycetes</taxon>
        <taxon>Mycobacteriales</taxon>
        <taxon>Mycobacteriaceae</taxon>
        <taxon>Mycobacteroides</taxon>
    </lineage>
</organism>
<evidence type="ECO:0008006" key="3">
    <source>
        <dbReference type="Google" id="ProtNLM"/>
    </source>
</evidence>
<dbReference type="EMBL" id="MLIQ01000021">
    <property type="protein sequence ID" value="OHU52336.1"/>
    <property type="molecule type" value="Genomic_DNA"/>
</dbReference>
<proteinExistence type="predicted"/>
<gene>
    <name evidence="1" type="ORF">BKG82_18910</name>
</gene>
<evidence type="ECO:0000313" key="1">
    <source>
        <dbReference type="EMBL" id="OHU52336.1"/>
    </source>
</evidence>
<accession>A0A1S1LGJ2</accession>
<sequence length="299" mass="31316">MAALAALFTVSGCTVTTNGGEPTKSTTADPVAAASYHGPPLTTDKVAPVSALAGGMPIYVGSGPDPARCTAGFPLVGTGGIRYYLMAGHCARGEKNAPVFADISKLTDSGQINTSRIQIGKVTDNQYPADYTYDAANPPPFPDLALFTANTKTWPAPATALVGTQAAVVSAGVLPERILDAQDHGQTWCWPVAQTIGYRDECGDVKWVRDNYIGIAPKNPGWADSIGDAFAGTPVWSADYSSGRIGTVGIMSLRLDNGVYVVNATNDYINNQRLVEDSAVGGQMPEGYVPNPPLFAFPK</sequence>